<feature type="domain" description="Glucose-methanol-choline oxidoreductase N-terminal" evidence="7">
    <location>
        <begin position="253"/>
        <end position="267"/>
    </location>
</feature>
<dbReference type="PANTHER" id="PTHR11552">
    <property type="entry name" value="GLUCOSE-METHANOL-CHOLINE GMC OXIDOREDUCTASE"/>
    <property type="match status" value="1"/>
</dbReference>
<dbReference type="InterPro" id="IPR000172">
    <property type="entry name" value="GMC_OxRdtase_N"/>
</dbReference>
<evidence type="ECO:0000256" key="5">
    <source>
        <dbReference type="RuleBase" id="RU003968"/>
    </source>
</evidence>
<dbReference type="Pfam" id="PF05199">
    <property type="entry name" value="GMC_oxred_C"/>
    <property type="match status" value="1"/>
</dbReference>
<dbReference type="SUPFAM" id="SSF51905">
    <property type="entry name" value="FAD/NAD(P)-binding domain"/>
    <property type="match status" value="1"/>
</dbReference>
<evidence type="ECO:0000259" key="7">
    <source>
        <dbReference type="PROSITE" id="PS00624"/>
    </source>
</evidence>
<gene>
    <name evidence="8" type="ORF">GTZ99_12840</name>
</gene>
<comment type="similarity">
    <text evidence="2 5">Belongs to the GMC oxidoreductase family.</text>
</comment>
<dbReference type="Proteomes" id="UP000753724">
    <property type="component" value="Unassembled WGS sequence"/>
</dbReference>
<dbReference type="SUPFAM" id="SSF54373">
    <property type="entry name" value="FAD-linked reductases, C-terminal domain"/>
    <property type="match status" value="1"/>
</dbReference>
<protein>
    <recommendedName>
        <fullName evidence="6 7">Glucose-methanol-choline oxidoreductase N-terminal domain-containing protein</fullName>
    </recommendedName>
</protein>
<feature type="domain" description="Glucose-methanol-choline oxidoreductase N-terminal" evidence="6">
    <location>
        <begin position="81"/>
        <end position="104"/>
    </location>
</feature>
<keyword evidence="4 5" id="KW-0274">FAD</keyword>
<dbReference type="PANTHER" id="PTHR11552:SF147">
    <property type="entry name" value="CHOLINE DEHYDROGENASE, MITOCHONDRIAL"/>
    <property type="match status" value="1"/>
</dbReference>
<evidence type="ECO:0000256" key="1">
    <source>
        <dbReference type="ARBA" id="ARBA00001974"/>
    </source>
</evidence>
<organism evidence="8 9">
    <name type="scientific">Novosphingobium ovatum</name>
    <dbReference type="NCBI Taxonomy" id="1908523"/>
    <lineage>
        <taxon>Bacteria</taxon>
        <taxon>Pseudomonadati</taxon>
        <taxon>Pseudomonadota</taxon>
        <taxon>Alphaproteobacteria</taxon>
        <taxon>Sphingomonadales</taxon>
        <taxon>Sphingomonadaceae</taxon>
        <taxon>Novosphingobium</taxon>
    </lineage>
</organism>
<accession>A0ABW9XFZ7</accession>
<dbReference type="Gene3D" id="3.30.560.10">
    <property type="entry name" value="Glucose Oxidase, domain 3"/>
    <property type="match status" value="1"/>
</dbReference>
<dbReference type="Gene3D" id="3.50.50.60">
    <property type="entry name" value="FAD/NAD(P)-binding domain"/>
    <property type="match status" value="1"/>
</dbReference>
<dbReference type="PIRSF" id="PIRSF000137">
    <property type="entry name" value="Alcohol_oxidase"/>
    <property type="match status" value="1"/>
</dbReference>
<dbReference type="PROSITE" id="PS00623">
    <property type="entry name" value="GMC_OXRED_1"/>
    <property type="match status" value="1"/>
</dbReference>
<dbReference type="InterPro" id="IPR007867">
    <property type="entry name" value="GMC_OxRtase_C"/>
</dbReference>
<dbReference type="RefSeq" id="WP_161719508.1">
    <property type="nucleotide sequence ID" value="NZ_JAAAPO010000005.1"/>
</dbReference>
<evidence type="ECO:0000259" key="6">
    <source>
        <dbReference type="PROSITE" id="PS00623"/>
    </source>
</evidence>
<keyword evidence="3 5" id="KW-0285">Flavoprotein</keyword>
<comment type="caution">
    <text evidence="8">The sequence shown here is derived from an EMBL/GenBank/DDBJ whole genome shotgun (WGS) entry which is preliminary data.</text>
</comment>
<comment type="cofactor">
    <cofactor evidence="1">
        <name>FAD</name>
        <dbReference type="ChEBI" id="CHEBI:57692"/>
    </cofactor>
</comment>
<proteinExistence type="inferred from homology"/>
<dbReference type="PROSITE" id="PS51257">
    <property type="entry name" value="PROKAR_LIPOPROTEIN"/>
    <property type="match status" value="1"/>
</dbReference>
<dbReference type="Pfam" id="PF00732">
    <property type="entry name" value="GMC_oxred_N"/>
    <property type="match status" value="1"/>
</dbReference>
<name>A0ABW9XFZ7_9SPHN</name>
<keyword evidence="9" id="KW-1185">Reference proteome</keyword>
<evidence type="ECO:0000256" key="4">
    <source>
        <dbReference type="ARBA" id="ARBA00022827"/>
    </source>
</evidence>
<dbReference type="InterPro" id="IPR036188">
    <property type="entry name" value="FAD/NAD-bd_sf"/>
</dbReference>
<evidence type="ECO:0000256" key="3">
    <source>
        <dbReference type="ARBA" id="ARBA00022630"/>
    </source>
</evidence>
<dbReference type="PROSITE" id="PS00624">
    <property type="entry name" value="GMC_OXRED_2"/>
    <property type="match status" value="1"/>
</dbReference>
<dbReference type="EMBL" id="JAAAPO010000005">
    <property type="protein sequence ID" value="NBC37436.1"/>
    <property type="molecule type" value="Genomic_DNA"/>
</dbReference>
<evidence type="ECO:0000313" key="8">
    <source>
        <dbReference type="EMBL" id="NBC37436.1"/>
    </source>
</evidence>
<evidence type="ECO:0000313" key="9">
    <source>
        <dbReference type="Proteomes" id="UP000753724"/>
    </source>
</evidence>
<reference evidence="9" key="1">
    <citation type="submission" date="2020-01" db="EMBL/GenBank/DDBJ databases">
        <title>Sphingomonas sp. strain CSW-10.</title>
        <authorList>
            <person name="Chen W.-M."/>
        </authorList>
    </citation>
    <scope>NUCLEOTIDE SEQUENCE [LARGE SCALE GENOMIC DNA]</scope>
    <source>
        <strain evidence="9">FSY-8</strain>
    </source>
</reference>
<dbReference type="InterPro" id="IPR012132">
    <property type="entry name" value="GMC_OxRdtase"/>
</dbReference>
<sequence length="532" mass="57232">MERFDYVIVGAGSAGCVLAARLSENPQTRVLLLEAGGSDRRMDVQIPLAVSKLWPNPDLTWGFLSEPEAELDGRCLPVARGRMLGGTSSLNGMMAIRGHAADYDGWRDMGLPGWGWDDVLPWFRRLESHWRGDTPQHGGSGPLSVQAHPAPSPLYDHAVQAARAMGFPITQDFNGERTDGFGMPDFTIRDGRRHSTADAYLRPAMGRPNLEVRTGALATRILMTDGRATGIAYRQHGAEHTVQAAREVVLAGGAINSPQLLMLSGIGPGAHLADMGVAVQVDSPDVGAHLQDHPGAGMEFDLAPHLAFENQLRLDRLLGWAMRWFARKNSILGAPPLGISANVASLPGNPQVDLHFLLVPLAMESRVWMPPFVRPFGARMGAMWSLNYPKSRGRLSLRNADPAAHPRIAFNLLSHPDDRAAMVHGCRTLLRLLEQPALAQVVGPMRRPHGPLNSDAAILAHVRATGATAYHPSGTCRMGGDAGSVVDGQLRVRGVDGLRVADASVFPCLPGGNTNLPVIMVAERAADFLNKG</sequence>
<evidence type="ECO:0000256" key="2">
    <source>
        <dbReference type="ARBA" id="ARBA00010790"/>
    </source>
</evidence>